<name>A0A1B7P0R7_9EURO</name>
<dbReference type="Pfam" id="PF09494">
    <property type="entry name" value="Slx4"/>
    <property type="match status" value="1"/>
</dbReference>
<evidence type="ECO:0000313" key="9">
    <source>
        <dbReference type="Proteomes" id="UP000091918"/>
    </source>
</evidence>
<sequence>MVIRSEKASSSITSVLNLPSLSSRITEAIKSQPRIRAFNGLKQPTWYEKILMYDPIQLEDLAVWLNTDGFGRIGEDREVGPGVVREWCESKGICCVWKKKASGR</sequence>
<evidence type="ECO:0000256" key="3">
    <source>
        <dbReference type="ARBA" id="ARBA00022763"/>
    </source>
</evidence>
<accession>A0A1B7P0R7</accession>
<evidence type="ECO:0000256" key="4">
    <source>
        <dbReference type="ARBA" id="ARBA00023172"/>
    </source>
</evidence>
<keyword evidence="8" id="KW-0540">Nuclease</keyword>
<dbReference type="InterPro" id="IPR018574">
    <property type="entry name" value="Structure-sp_endonuc_su_Slx4"/>
</dbReference>
<keyword evidence="3" id="KW-0227">DNA damage</keyword>
<keyword evidence="6" id="KW-0539">Nucleus</keyword>
<dbReference type="GO" id="GO:0006281">
    <property type="term" value="P:DNA repair"/>
    <property type="evidence" value="ECO:0007669"/>
    <property type="project" value="UniProtKB-KW"/>
</dbReference>
<dbReference type="EMBL" id="LGUA01000280">
    <property type="protein sequence ID" value="OAX82608.1"/>
    <property type="molecule type" value="Genomic_DNA"/>
</dbReference>
<dbReference type="Proteomes" id="UP000091918">
    <property type="component" value="Unassembled WGS sequence"/>
</dbReference>
<dbReference type="GO" id="GO:0006310">
    <property type="term" value="P:DNA recombination"/>
    <property type="evidence" value="ECO:0007669"/>
    <property type="project" value="UniProtKB-KW"/>
</dbReference>
<gene>
    <name evidence="8" type="ORF">ACJ72_03033</name>
</gene>
<keyword evidence="8" id="KW-0255">Endonuclease</keyword>
<organism evidence="8 9">
    <name type="scientific">Emergomyces africanus</name>
    <dbReference type="NCBI Taxonomy" id="1955775"/>
    <lineage>
        <taxon>Eukaryota</taxon>
        <taxon>Fungi</taxon>
        <taxon>Dikarya</taxon>
        <taxon>Ascomycota</taxon>
        <taxon>Pezizomycotina</taxon>
        <taxon>Eurotiomycetes</taxon>
        <taxon>Eurotiomycetidae</taxon>
        <taxon>Onygenales</taxon>
        <taxon>Ajellomycetaceae</taxon>
        <taxon>Emergomyces</taxon>
    </lineage>
</organism>
<evidence type="ECO:0000256" key="5">
    <source>
        <dbReference type="ARBA" id="ARBA00023204"/>
    </source>
</evidence>
<proteinExistence type="inferred from homology"/>
<evidence type="ECO:0000256" key="6">
    <source>
        <dbReference type="ARBA" id="ARBA00023242"/>
    </source>
</evidence>
<keyword evidence="8" id="KW-0378">Hydrolase</keyword>
<dbReference type="GO" id="GO:0033557">
    <property type="term" value="C:Slx1-Slx4 complex"/>
    <property type="evidence" value="ECO:0007669"/>
    <property type="project" value="InterPro"/>
</dbReference>
<dbReference type="GO" id="GO:0004519">
    <property type="term" value="F:endonuclease activity"/>
    <property type="evidence" value="ECO:0007669"/>
    <property type="project" value="UniProtKB-KW"/>
</dbReference>
<keyword evidence="4" id="KW-0233">DNA recombination</keyword>
<keyword evidence="5" id="KW-0234">DNA repair</keyword>
<evidence type="ECO:0000256" key="1">
    <source>
        <dbReference type="ARBA" id="ARBA00004123"/>
    </source>
</evidence>
<comment type="similarity">
    <text evidence="2">Belongs to the SLX4 family.</text>
</comment>
<evidence type="ECO:0000256" key="7">
    <source>
        <dbReference type="ARBA" id="ARBA00029496"/>
    </source>
</evidence>
<comment type="caution">
    <text evidence="8">The sequence shown here is derived from an EMBL/GenBank/DDBJ whole genome shotgun (WGS) entry which is preliminary data.</text>
</comment>
<dbReference type="OrthoDB" id="5349119at2759"/>
<comment type="subcellular location">
    <subcellularLocation>
        <location evidence="1">Nucleus</location>
    </subcellularLocation>
</comment>
<keyword evidence="9" id="KW-1185">Reference proteome</keyword>
<dbReference type="AlphaFoldDB" id="A0A1B7P0R7"/>
<protein>
    <recommendedName>
        <fullName evidence="7">Structure-specific endonuclease subunit SLX4</fullName>
    </recommendedName>
</protein>
<dbReference type="GO" id="GO:0006260">
    <property type="term" value="P:DNA replication"/>
    <property type="evidence" value="ECO:0007669"/>
    <property type="project" value="InterPro"/>
</dbReference>
<evidence type="ECO:0000313" key="8">
    <source>
        <dbReference type="EMBL" id="OAX82608.1"/>
    </source>
</evidence>
<evidence type="ECO:0000256" key="2">
    <source>
        <dbReference type="ARBA" id="ARBA00006661"/>
    </source>
</evidence>
<reference evidence="8 9" key="1">
    <citation type="submission" date="2015-07" db="EMBL/GenBank/DDBJ databases">
        <title>Emmonsia species relationships and genome sequence.</title>
        <authorList>
            <person name="Cuomo C.A."/>
            <person name="Schwartz I.S."/>
            <person name="Kenyon C."/>
            <person name="de Hoog G.S."/>
            <person name="Govender N.P."/>
            <person name="Botha A."/>
            <person name="Moreno L."/>
            <person name="de Vries M."/>
            <person name="Munoz J.F."/>
            <person name="Stielow J.B."/>
        </authorList>
    </citation>
    <scope>NUCLEOTIDE SEQUENCE [LARGE SCALE GENOMIC DNA]</scope>
    <source>
        <strain evidence="8 9">CBS 136260</strain>
    </source>
</reference>